<dbReference type="FunFam" id="2.60.40.10:FF:000644">
    <property type="entry name" value="Basement membrane-specific heparan sulfate proteoglycan core protein"/>
    <property type="match status" value="1"/>
</dbReference>
<reference evidence="26" key="1">
    <citation type="submission" date="2025-08" db="UniProtKB">
        <authorList>
            <consortium name="Ensembl"/>
        </authorList>
    </citation>
    <scope>IDENTIFICATION</scope>
</reference>
<evidence type="ECO:0000259" key="22">
    <source>
        <dbReference type="PROSITE" id="PS50024"/>
    </source>
</evidence>
<accession>A0A8C5S3H2</accession>
<dbReference type="SMART" id="SM00181">
    <property type="entry name" value="EGF"/>
    <property type="match status" value="7"/>
</dbReference>
<dbReference type="GeneTree" id="ENSGT00940000156670"/>
<feature type="domain" description="Ig-like" evidence="24">
    <location>
        <begin position="411"/>
        <end position="488"/>
    </location>
</feature>
<keyword evidence="3" id="KW-0272">Extracellular matrix</keyword>
<evidence type="ECO:0000256" key="16">
    <source>
        <dbReference type="ARBA" id="ARBA00059829"/>
    </source>
</evidence>
<keyword evidence="6" id="KW-0732">Signal</keyword>
<feature type="domain" description="Ig-like" evidence="24">
    <location>
        <begin position="1750"/>
        <end position="1839"/>
    </location>
</feature>
<dbReference type="PROSITE" id="PS50024">
    <property type="entry name" value="SEA"/>
    <property type="match status" value="1"/>
</dbReference>
<dbReference type="InterPro" id="IPR036055">
    <property type="entry name" value="LDL_receptor-like_sf"/>
</dbReference>
<dbReference type="InterPro" id="IPR002172">
    <property type="entry name" value="LDrepeatLR_classA_rpt"/>
</dbReference>
<feature type="disulfide bond" evidence="19">
    <location>
        <begin position="393"/>
        <end position="408"/>
    </location>
</feature>
<dbReference type="InterPro" id="IPR050440">
    <property type="entry name" value="Laminin/Netrin_ECM"/>
</dbReference>
<feature type="disulfide bond" evidence="19">
    <location>
        <begin position="349"/>
        <end position="364"/>
    </location>
</feature>
<evidence type="ECO:0000313" key="27">
    <source>
        <dbReference type="Proteomes" id="UP000694406"/>
    </source>
</evidence>
<evidence type="ECO:0000256" key="9">
    <source>
        <dbReference type="ARBA" id="ARBA00022869"/>
    </source>
</evidence>
<dbReference type="GO" id="GO:0030154">
    <property type="term" value="P:cell differentiation"/>
    <property type="evidence" value="ECO:0007669"/>
    <property type="project" value="UniProtKB-ARBA"/>
</dbReference>
<evidence type="ECO:0000256" key="6">
    <source>
        <dbReference type="ARBA" id="ARBA00022729"/>
    </source>
</evidence>
<evidence type="ECO:0000256" key="15">
    <source>
        <dbReference type="ARBA" id="ARBA00058618"/>
    </source>
</evidence>
<evidence type="ECO:0000256" key="7">
    <source>
        <dbReference type="ARBA" id="ARBA00022737"/>
    </source>
</evidence>
<comment type="subcellular location">
    <subcellularLocation>
        <location evidence="1">Secreted</location>
        <location evidence="1">Extracellular space</location>
        <location evidence="1">Extracellular matrix</location>
        <location evidence="1">Basement membrane</location>
    </subcellularLocation>
</comment>
<dbReference type="PROSITE" id="PS50835">
    <property type="entry name" value="IG_LIKE"/>
    <property type="match status" value="8"/>
</dbReference>
<evidence type="ECO:0000259" key="24">
    <source>
        <dbReference type="PROSITE" id="PS50835"/>
    </source>
</evidence>
<dbReference type="Gene3D" id="2.60.40.10">
    <property type="entry name" value="Immunoglobulins"/>
    <property type="match status" value="7"/>
</dbReference>
<dbReference type="FunFam" id="2.10.25.10:FF:000128">
    <property type="entry name" value="laminin subunit alpha-2 isoform X1"/>
    <property type="match status" value="1"/>
</dbReference>
<dbReference type="SMART" id="SM00200">
    <property type="entry name" value="SEA"/>
    <property type="match status" value="1"/>
</dbReference>
<dbReference type="GO" id="GO:0005604">
    <property type="term" value="C:basement membrane"/>
    <property type="evidence" value="ECO:0007669"/>
    <property type="project" value="UniProtKB-SubCell"/>
</dbReference>
<dbReference type="GO" id="GO:0009887">
    <property type="term" value="P:animal organ morphogenesis"/>
    <property type="evidence" value="ECO:0007669"/>
    <property type="project" value="TreeGrafter"/>
</dbReference>
<dbReference type="InterPro" id="IPR013098">
    <property type="entry name" value="Ig_I-set"/>
</dbReference>
<dbReference type="InterPro" id="IPR003599">
    <property type="entry name" value="Ig_sub"/>
</dbReference>
<feature type="domain" description="Ig-like" evidence="24">
    <location>
        <begin position="1655"/>
        <end position="1747"/>
    </location>
</feature>
<evidence type="ECO:0000256" key="18">
    <source>
        <dbReference type="ARBA" id="ARBA00071089"/>
    </source>
</evidence>
<sequence>MLGVFQSFCSRGATRPPESHPNICSASSWASGQDLLRPRRQEVSKEGCAKGACSARFHPFLAKGGACVCVCCTLGTPEEGGQAFLTRPLFSSVYFRALVNFTHSIEYSPRLEDVNSESFQEVSEAVVDTLESEYLKIPGEQSVSVVFIKEIDGYSFVELDVGSEGNTDDEQIREVLFSVVASGSIASYRTSRRGFQFRRLGAVSPEIWPCTADEFSCLSGECIPREFFCDRRPDCRDMSDEPLLPASSPWPSTARLPATPSPITTRRAPVTKLPPVGVSRPPLAPGLRPCRKEEAMCSNGQCIRRDFLCDGERDCTDGSDELHCGTPSPCEPNEFRCRNGHCALTLWRCDGDNDCADGSDELDCPTKGPGDTCGPDQFVCLSSHTCIPASYQCDEEADCQDRSDEIGCIPPQVITPPEEFIQATPGDTIRFTCVAVGVPTPLISWRLNWGHIPTSRRVSFTSENGRGTLVIQDVKEADQGAYTCEAINARGMVFGIPDGVLSLTPSQGPCPERHFHVESTGQCLPCFCFGVAKSCRSTGRYRQQIHLRFDEHNNFKGVNVTTLDHPSTPPLASTQMHIDRSAQEFQLVDLSRRFLMHDSFWTLPKRFLGNKVDSYGGSLQYTIRYHLSRGDSEPVWKPDVILVGNGQKLLYRLPAHPEPFVANKRQVDFTEESWQKESGGSVSREELLLALQNLEAIMIQTVYDNRMATVGLSNIVMDTTTTEVTGLGVAHHVEECRCPVGYSGLSCEQCEPHFKRVSGGSYLGICSGCSCHGHSTSCDPFSGYCLNCQHNTEGPRCDKCKLGFFGDATQATPAACRPCPCPYTEAPRRFSNSCFLDTDRQATCDACFPGYTGRRCERCAPGYEGNPIQPGGKCVPIGGEVVCDERGGRKASDGGCRCKPNVQGPSCNECATGSFHLSHRNPEGCLRCFCMGVSRQCASSSWNRDQVEPWGLTNSANTQTVNEGIRFTGDSELTFSSFHILPRDVYYWVLRPSVTSYGGELRYTISHDAFPGSPLLRGRADVLIQGNGIFLEHMAASTPLPGEPTTFVVPFWEQAWHRADGQNATRQHLLMALADIDVFMIRASYAERPSETRISDIHMDVAVPHTTGLSPAPEVEDCTCPPGYQGPSCQDCDVGYTRSSSGLYLGTCEPCSCNRHATECDMETGECQGCQHHTEGLHCERCQPGFYGDAQHGTPRDCQPCPCHGPSSAIQEPGTCFVDADGEPTCDSCASGYIGRQCESHAPVDLPLPPASLPRAGCVCVCVCVFLMPSSPFAPFQDHVEGIFCDSCRPHHFHLSVENPLGCLPCFCMGVTQQCTSSSYYRDVVSTSFLPGDFQGFALVNRQRSVRLLTGFTVDMSPEGPRLSYDQFGELSQESYYWHLPDAYLGDKVGSYGGRLRYTLSYTAGGRGTPLPDADVQITGNDITLVAYLSELRPHEHKGFEVVFREQFWKRPDGQPATREHLLMALADLDEVLIRATHSTDMLSAGITGVSMETAVPNYTSLPRALDVEECRCPPAYQGLSCQDCAAGYTRTGGGLYLGHCTLCECNGHSESCHPESGTCSHCLHHAAGEFCERCAPGYYGDATAGTPEDCQPCACPLPDPENQFSRTCESLEGGGYRCTACEPGYAGQYCEQCASGYMGNPNIHGQKCLPLGPPEQSRLVVRIHPSRTTVSQGSEVTLRCQVSGEPPHFFYWSREDGRPVPSTAQRREQGESLHFAGIRPSEAGVYVCTCRNPHFTNSSRSEVVVTEGPSKAISVTVEEQKVQNVKAGSDVTFLCTARSKSPAYTLVWTRQNNGKLPSRAMDFNGILTLRNVQPEDAGIYICTGSNMFDMDEGMATLYVFRCSSYGPVEMVEGTRPSAAAVQPTAAIEPSQLSVQPGQPAEFRCIVTGSPEPTIEWIGPGGVISPKAVIQGGILRFPAVEPADESQYLCRVRNSIGQHMARAFLQVQSTSVPQVQVIPERTEVQEGSTIRLYCRAAGSPSATITWEKEGSSLPPQSYSERTDISTLVIPSITAADGGVYLCVGSSPMGVGRARIEVAVIRGKARPLSSVGEDLNSCSAAVPSTCKMPSRSSGASPVVKIEPSSSSVTEGQSLDLNCVVAGHPTASVMWYRRGGALPSNHQVRSLPGPEGSGRLHPPSLWGSPGFILGHERGKSNGAGPKEASIKVTIQKSHTSSQGKAKDQTWAWKGEPGVANWSTKRQCSGHPFCLPSWQSLLGEWKREKLTHLLTSSGPVRIDSASSSITEGQSLDLACQVTGLLQPRVTWYKREGALPANRKVLSGFQQLPSLNHDSQSPVTLVGTYFCFQTAALLFQISFLPHFFFLMATTKTGIGMFYELKGMGMMGTAGDTWLERAPLPLFWGSSPPLSTAFSFQISGLHLRILKATVADSGEYVCRVTDGDSGVVREASIVITVHSSSKSESELCSPVQGKQRRPRLGLNGRWRIEGAEPVRGDIGRFSELLKISTSGSLELARTC</sequence>
<feature type="disulfide bond" evidence="20">
    <location>
        <begin position="1563"/>
        <end position="1572"/>
    </location>
</feature>
<dbReference type="Pfam" id="PF24973">
    <property type="entry name" value="EGF_LMN_ATRN"/>
    <property type="match status" value="3"/>
</dbReference>
<feature type="domain" description="Ig-like" evidence="24">
    <location>
        <begin position="1864"/>
        <end position="1946"/>
    </location>
</feature>
<feature type="disulfide bond" evidence="20">
    <location>
        <begin position="1170"/>
        <end position="1179"/>
    </location>
</feature>
<dbReference type="PROSITE" id="PS50068">
    <property type="entry name" value="LDLRA_2"/>
    <property type="match status" value="4"/>
</dbReference>
<dbReference type="SMART" id="SM00281">
    <property type="entry name" value="LamB"/>
    <property type="match status" value="3"/>
</dbReference>
<dbReference type="Proteomes" id="UP000694406">
    <property type="component" value="Unplaced"/>
</dbReference>
<keyword evidence="2" id="KW-0964">Secreted</keyword>
<dbReference type="Pfam" id="PF00053">
    <property type="entry name" value="EGF_laminin"/>
    <property type="match status" value="5"/>
</dbReference>
<dbReference type="InterPro" id="IPR000034">
    <property type="entry name" value="Laminin_IV"/>
</dbReference>
<evidence type="ECO:0000256" key="14">
    <source>
        <dbReference type="ARBA" id="ARBA00053711"/>
    </source>
</evidence>
<comment type="function">
    <text evidence="15">Has anti-angiogenic properties that require binding of calcium ions for full activity.</text>
</comment>
<name>A0A8C5S3H2_LATLA</name>
<evidence type="ECO:0000256" key="21">
    <source>
        <dbReference type="SAM" id="MobiDB-lite"/>
    </source>
</evidence>
<feature type="domain" description="Laminin IV type A" evidence="25">
    <location>
        <begin position="550"/>
        <end position="735"/>
    </location>
</feature>
<feature type="domain" description="Ig-like" evidence="24">
    <location>
        <begin position="2076"/>
        <end position="2113"/>
    </location>
</feature>
<dbReference type="SMART" id="SM00408">
    <property type="entry name" value="IGc2"/>
    <property type="match status" value="7"/>
</dbReference>
<evidence type="ECO:0000259" key="25">
    <source>
        <dbReference type="PROSITE" id="PS51115"/>
    </source>
</evidence>
<dbReference type="PROSITE" id="PS01209">
    <property type="entry name" value="LDLRA_1"/>
    <property type="match status" value="2"/>
</dbReference>
<dbReference type="InterPro" id="IPR003598">
    <property type="entry name" value="Ig_sub2"/>
</dbReference>
<comment type="subunit">
    <text evidence="17">Has a strong tendency to aggregate in dimers or stellate structures. Interacts with other basement membrane components such as laminin, prolargin and collagen type IV. Interacts with COL13A1. Interacts with FGFBP1. Interacts with VWA1. Interacts (via C-terminus) with ECM1 (via C-terminus). Interacts with SVEP1.</text>
</comment>
<feature type="domain" description="Laminin IV type A" evidence="25">
    <location>
        <begin position="1332"/>
        <end position="1510"/>
    </location>
</feature>
<evidence type="ECO:0000256" key="12">
    <source>
        <dbReference type="ARBA" id="ARBA00023207"/>
    </source>
</evidence>
<keyword evidence="4" id="KW-0037">Angiogenesis</keyword>
<dbReference type="GO" id="GO:0005796">
    <property type="term" value="C:Golgi lumen"/>
    <property type="evidence" value="ECO:0007669"/>
    <property type="project" value="UniProtKB-ARBA"/>
</dbReference>
<feature type="region of interest" description="Disordered" evidence="21">
    <location>
        <begin position="244"/>
        <end position="278"/>
    </location>
</feature>
<dbReference type="Pfam" id="PF13927">
    <property type="entry name" value="Ig_3"/>
    <property type="match status" value="5"/>
</dbReference>
<evidence type="ECO:0000256" key="1">
    <source>
        <dbReference type="ARBA" id="ARBA00004302"/>
    </source>
</evidence>
<feature type="domain" description="Laminin EGF-like" evidence="23">
    <location>
        <begin position="1544"/>
        <end position="1593"/>
    </location>
</feature>
<dbReference type="Gene3D" id="2.10.25.10">
    <property type="entry name" value="Laminin"/>
    <property type="match status" value="5"/>
</dbReference>
<dbReference type="PROSITE" id="PS51115">
    <property type="entry name" value="LAMININ_IVA"/>
    <property type="match status" value="3"/>
</dbReference>
<feature type="domain" description="Ig-like" evidence="24">
    <location>
        <begin position="2348"/>
        <end position="2409"/>
    </location>
</feature>
<dbReference type="InterPro" id="IPR007110">
    <property type="entry name" value="Ig-like_dom"/>
</dbReference>
<gene>
    <name evidence="26" type="primary">HSPG2</name>
</gene>
<evidence type="ECO:0000313" key="26">
    <source>
        <dbReference type="Ensembl" id="ENSLLTP00000010876.1"/>
    </source>
</evidence>
<feature type="domain" description="SEA" evidence="22">
    <location>
        <begin position="91"/>
        <end position="197"/>
    </location>
</feature>
<dbReference type="InterPro" id="IPR036179">
    <property type="entry name" value="Ig-like_dom_sf"/>
</dbReference>
<dbReference type="InterPro" id="IPR023415">
    <property type="entry name" value="LDLR_class-A_CS"/>
</dbReference>
<feature type="domain" description="Laminin EGF-like" evidence="23">
    <location>
        <begin position="1151"/>
        <end position="1200"/>
    </location>
</feature>
<evidence type="ECO:0000256" key="13">
    <source>
        <dbReference type="ARBA" id="ARBA00023292"/>
    </source>
</evidence>
<dbReference type="SUPFAM" id="SSF57424">
    <property type="entry name" value="LDL receptor-like module"/>
    <property type="match status" value="4"/>
</dbReference>
<keyword evidence="9" id="KW-0084">Basement membrane</keyword>
<evidence type="ECO:0000256" key="10">
    <source>
        <dbReference type="ARBA" id="ARBA00023157"/>
    </source>
</evidence>
<evidence type="ECO:0000256" key="19">
    <source>
        <dbReference type="PROSITE-ProRule" id="PRU00124"/>
    </source>
</evidence>
<dbReference type="InterPro" id="IPR013783">
    <property type="entry name" value="Ig-like_fold"/>
</dbReference>
<keyword evidence="12" id="KW-0654">Proteoglycan</keyword>
<dbReference type="InterPro" id="IPR002049">
    <property type="entry name" value="LE_dom"/>
</dbReference>
<dbReference type="FunFam" id="2.60.40.10:FF:000602">
    <property type="entry name" value="Basement membrane-specific heparan sulfate proteoglycan core protein"/>
    <property type="match status" value="1"/>
</dbReference>
<keyword evidence="5" id="KW-0479">Metal-binding</keyword>
<dbReference type="Gene3D" id="4.10.400.10">
    <property type="entry name" value="Low-density Lipoprotein Receptor"/>
    <property type="match status" value="4"/>
</dbReference>
<keyword evidence="27" id="KW-1185">Reference proteome</keyword>
<proteinExistence type="predicted"/>
<feature type="disulfide bond" evidence="19">
    <location>
        <begin position="290"/>
        <end position="302"/>
    </location>
</feature>
<evidence type="ECO:0000259" key="23">
    <source>
        <dbReference type="PROSITE" id="PS50027"/>
    </source>
</evidence>
<feature type="domain" description="Laminin EGF-like" evidence="23">
    <location>
        <begin position="769"/>
        <end position="818"/>
    </location>
</feature>
<dbReference type="Pfam" id="PF00057">
    <property type="entry name" value="Ldl_recept_a"/>
    <property type="match status" value="4"/>
</dbReference>
<feature type="region of interest" description="Disordered" evidence="21">
    <location>
        <begin position="2061"/>
        <end position="2085"/>
    </location>
</feature>
<dbReference type="FunFam" id="2.10.25.10:FF:000033">
    <property type="entry name" value="Laminin subunit alpha 2"/>
    <property type="match status" value="1"/>
</dbReference>
<dbReference type="CDD" id="cd05743">
    <property type="entry name" value="Ig_Perlecan_like"/>
    <property type="match status" value="1"/>
</dbReference>
<dbReference type="PRINTS" id="PR00261">
    <property type="entry name" value="LDLRECEPTOR"/>
</dbReference>
<dbReference type="FunFam" id="2.60.40.10:FF:000349">
    <property type="entry name" value="Basement membrane-specific heparan sulfate proteoglycan core protein"/>
    <property type="match status" value="1"/>
</dbReference>
<dbReference type="PANTHER" id="PTHR10574">
    <property type="entry name" value="NETRIN/LAMININ-RELATED"/>
    <property type="match status" value="1"/>
</dbReference>
<evidence type="ECO:0000256" key="8">
    <source>
        <dbReference type="ARBA" id="ARBA00022837"/>
    </source>
</evidence>
<feature type="disulfide bond" evidence="19">
    <location>
        <begin position="297"/>
        <end position="315"/>
    </location>
</feature>
<dbReference type="InterPro" id="IPR000082">
    <property type="entry name" value="SEA_dom"/>
</dbReference>
<dbReference type="GO" id="GO:0046872">
    <property type="term" value="F:metal ion binding"/>
    <property type="evidence" value="ECO:0007669"/>
    <property type="project" value="UniProtKB-KW"/>
</dbReference>
<dbReference type="SMART" id="SM00192">
    <property type="entry name" value="LDLa"/>
    <property type="match status" value="4"/>
</dbReference>
<comment type="function">
    <text evidence="14">Anti-angiogenic and anti-tumor peptide that inhibits endothelial cell migration, collagen-induced endothelial tube morphogenesis and blood vessel growth in the chorioallantoic membrane. Blocks endothelial cell adhesion to fibronectin and type I collagen. Anti-tumor agent in neovascularization. Interaction with its ligand, integrin alpha2/beta1, is required for the anti-angiogenic properties. Evokes a reduction in phosphorylation of receptor tyrosine kinases via alpha2/beta1 integrin-mediated activation of the tyrosine phosphatase, PTPN6.</text>
</comment>
<dbReference type="InterPro" id="IPR056863">
    <property type="entry name" value="LMN_ATRN_NET-like_EGF"/>
</dbReference>
<keyword evidence="7" id="KW-0677">Repeat</keyword>
<feature type="domain" description="Ig-like" evidence="24">
    <location>
        <begin position="2232"/>
        <end position="2303"/>
    </location>
</feature>
<dbReference type="PROSITE" id="PS50027">
    <property type="entry name" value="EGF_LAM_2"/>
    <property type="match status" value="3"/>
</dbReference>
<dbReference type="Ensembl" id="ENSLLTT00000011297.1">
    <property type="protein sequence ID" value="ENSLLTP00000010876.1"/>
    <property type="gene ID" value="ENSLLTG00000007116.1"/>
</dbReference>
<dbReference type="GO" id="GO:0009888">
    <property type="term" value="P:tissue development"/>
    <property type="evidence" value="ECO:0007669"/>
    <property type="project" value="TreeGrafter"/>
</dbReference>
<dbReference type="CDD" id="cd05754">
    <property type="entry name" value="IgI_Perlecan_like"/>
    <property type="match status" value="1"/>
</dbReference>
<comment type="caution">
    <text evidence="20">Lacks conserved residue(s) required for the propagation of feature annotation.</text>
</comment>
<feature type="disulfide bond" evidence="19">
    <location>
        <begin position="309"/>
        <end position="324"/>
    </location>
</feature>
<dbReference type="FunFam" id="2.10.25.10:FF:000106">
    <property type="entry name" value="Heparan sulfate proteoglycan 2"/>
    <property type="match status" value="3"/>
</dbReference>
<evidence type="ECO:0000256" key="5">
    <source>
        <dbReference type="ARBA" id="ARBA00022723"/>
    </source>
</evidence>
<keyword evidence="10 20" id="KW-1015">Disulfide bond</keyword>
<reference evidence="26" key="2">
    <citation type="submission" date="2025-09" db="UniProtKB">
        <authorList>
            <consortium name="Ensembl"/>
        </authorList>
    </citation>
    <scope>IDENTIFICATION</scope>
</reference>
<protein>
    <recommendedName>
        <fullName evidence="18">Basement membrane-specific heparan sulfate proteoglycan core protein</fullName>
    </recommendedName>
</protein>
<feature type="domain" description="Laminin IV type A" evidence="25">
    <location>
        <begin position="945"/>
        <end position="1117"/>
    </location>
</feature>
<dbReference type="SUPFAM" id="SSF57196">
    <property type="entry name" value="EGF/Laminin"/>
    <property type="match status" value="5"/>
</dbReference>
<organism evidence="26 27">
    <name type="scientific">Laticauda laticaudata</name>
    <name type="common">Blue-ringed sea krait</name>
    <name type="synonym">Blue-lipped sea krait</name>
    <dbReference type="NCBI Taxonomy" id="8630"/>
    <lineage>
        <taxon>Eukaryota</taxon>
        <taxon>Metazoa</taxon>
        <taxon>Chordata</taxon>
        <taxon>Craniata</taxon>
        <taxon>Vertebrata</taxon>
        <taxon>Euteleostomi</taxon>
        <taxon>Lepidosauria</taxon>
        <taxon>Squamata</taxon>
        <taxon>Bifurcata</taxon>
        <taxon>Unidentata</taxon>
        <taxon>Episquamata</taxon>
        <taxon>Toxicofera</taxon>
        <taxon>Serpentes</taxon>
        <taxon>Colubroidea</taxon>
        <taxon>Elapidae</taxon>
        <taxon>Laticaudinae</taxon>
        <taxon>Laticauda</taxon>
    </lineage>
</organism>
<dbReference type="SUPFAM" id="SSF48726">
    <property type="entry name" value="Immunoglobulin"/>
    <property type="match status" value="7"/>
</dbReference>
<dbReference type="Pfam" id="PF00052">
    <property type="entry name" value="Laminin_B"/>
    <property type="match status" value="3"/>
</dbReference>
<feature type="disulfide bond" evidence="19">
    <location>
        <begin position="337"/>
        <end position="355"/>
    </location>
</feature>
<feature type="domain" description="Ig-like" evidence="24">
    <location>
        <begin position="1953"/>
        <end position="2038"/>
    </location>
</feature>
<dbReference type="CDD" id="cd00112">
    <property type="entry name" value="LDLa"/>
    <property type="match status" value="4"/>
</dbReference>
<feature type="disulfide bond" evidence="19">
    <location>
        <begin position="330"/>
        <end position="342"/>
    </location>
</feature>
<dbReference type="GO" id="GO:0001525">
    <property type="term" value="P:angiogenesis"/>
    <property type="evidence" value="ECO:0007669"/>
    <property type="project" value="UniProtKB-KW"/>
</dbReference>
<evidence type="ECO:0000256" key="4">
    <source>
        <dbReference type="ARBA" id="ARBA00022657"/>
    </source>
</evidence>
<dbReference type="CDD" id="cd00055">
    <property type="entry name" value="EGF_Lam"/>
    <property type="match status" value="6"/>
</dbReference>
<dbReference type="SMART" id="SM00409">
    <property type="entry name" value="IG"/>
    <property type="match status" value="7"/>
</dbReference>
<dbReference type="PANTHER" id="PTHR10574:SF406">
    <property type="entry name" value="LAMININ SUBUNIT ALPHA 5"/>
    <property type="match status" value="1"/>
</dbReference>
<dbReference type="FunFam" id="4.10.400.10:FF:000034">
    <property type="entry name" value="Low-density lipoprotein receptor-related protein 2"/>
    <property type="match status" value="1"/>
</dbReference>
<feature type="disulfide bond" evidence="20">
    <location>
        <begin position="788"/>
        <end position="797"/>
    </location>
</feature>
<keyword evidence="12" id="KW-0357">Heparan sulfate</keyword>
<evidence type="ECO:0000256" key="2">
    <source>
        <dbReference type="ARBA" id="ARBA00022525"/>
    </source>
</evidence>
<evidence type="ECO:0000256" key="17">
    <source>
        <dbReference type="ARBA" id="ARBA00063958"/>
    </source>
</evidence>
<keyword evidence="11" id="KW-0325">Glycoprotein</keyword>
<dbReference type="InterPro" id="IPR000742">
    <property type="entry name" value="EGF"/>
</dbReference>
<dbReference type="SMART" id="SM00180">
    <property type="entry name" value="EGF_Lam"/>
    <property type="match status" value="8"/>
</dbReference>
<dbReference type="PROSITE" id="PS01248">
    <property type="entry name" value="EGF_LAM_1"/>
    <property type="match status" value="5"/>
</dbReference>
<comment type="function">
    <text evidence="16">Integral component of basement membranes. Component of the glomerular basement membrane (GBM), responsible for the fixed negative electrostatic membrane charge, and which provides a barrier which is both size- and charge-selective. It serves as an attachment substrate for cells. Plays essential roles in vascularization. Critical for normal heart development and for regulating the vascular response to injury. Also required for avascular cartilage development.</text>
</comment>
<evidence type="ECO:0000256" key="11">
    <source>
        <dbReference type="ARBA" id="ARBA00023180"/>
    </source>
</evidence>
<keyword evidence="13 20" id="KW-0424">Laminin EGF-like domain</keyword>
<dbReference type="Gene3D" id="2.170.300.10">
    <property type="entry name" value="Tie2 ligand-binding domain superfamily"/>
    <property type="match status" value="1"/>
</dbReference>
<feature type="disulfide bond" evidence="19">
    <location>
        <begin position="217"/>
        <end position="235"/>
    </location>
</feature>
<feature type="disulfide bond" evidence="19">
    <location>
        <begin position="210"/>
        <end position="222"/>
    </location>
</feature>
<dbReference type="Pfam" id="PF07679">
    <property type="entry name" value="I-set"/>
    <property type="match status" value="1"/>
</dbReference>
<evidence type="ECO:0000256" key="3">
    <source>
        <dbReference type="ARBA" id="ARBA00022530"/>
    </source>
</evidence>
<dbReference type="GO" id="GO:0007420">
    <property type="term" value="P:brain development"/>
    <property type="evidence" value="ECO:0007669"/>
    <property type="project" value="UniProtKB-ARBA"/>
</dbReference>
<keyword evidence="8" id="KW-0106">Calcium</keyword>
<evidence type="ECO:0000256" key="20">
    <source>
        <dbReference type="PROSITE-ProRule" id="PRU00460"/>
    </source>
</evidence>
<dbReference type="FunFam" id="2.60.40.10:FF:000709">
    <property type="entry name" value="basement membrane-specific heparan sulfate proteoglycan core protein"/>
    <property type="match status" value="1"/>
</dbReference>